<evidence type="ECO:0000313" key="2">
    <source>
        <dbReference type="Proteomes" id="UP001380953"/>
    </source>
</evidence>
<protein>
    <submittedName>
        <fullName evidence="1">Uncharacterized protein</fullName>
    </submittedName>
</protein>
<accession>A0ACC6PGV5</accession>
<name>A0ACC6PGV5_9BACL</name>
<comment type="caution">
    <text evidence="1">The sequence shown here is derived from an EMBL/GenBank/DDBJ whole genome shotgun (WGS) entry which is preliminary data.</text>
</comment>
<keyword evidence="2" id="KW-1185">Reference proteome</keyword>
<proteinExistence type="predicted"/>
<dbReference type="Proteomes" id="UP001380953">
    <property type="component" value="Unassembled WGS sequence"/>
</dbReference>
<dbReference type="EMBL" id="JBBKAR010000045">
    <property type="protein sequence ID" value="MEJ8305709.1"/>
    <property type="molecule type" value="Genomic_DNA"/>
</dbReference>
<organism evidence="1 2">
    <name type="scientific">Saccharibacillus sacchari</name>
    <dbReference type="NCBI Taxonomy" id="456493"/>
    <lineage>
        <taxon>Bacteria</taxon>
        <taxon>Bacillati</taxon>
        <taxon>Bacillota</taxon>
        <taxon>Bacilli</taxon>
        <taxon>Bacillales</taxon>
        <taxon>Paenibacillaceae</taxon>
        <taxon>Saccharibacillus</taxon>
    </lineage>
</organism>
<gene>
    <name evidence="1" type="ORF">WKI47_17510</name>
</gene>
<reference evidence="1" key="1">
    <citation type="submission" date="2024-03" db="EMBL/GenBank/DDBJ databases">
        <title>Whole genome sequecning of epiphytes from Marcgravia umbellata leaves.</title>
        <authorList>
            <person name="Kumar G."/>
            <person name="Savka M.A."/>
        </authorList>
    </citation>
    <scope>NUCLEOTIDE SEQUENCE</scope>
    <source>
        <strain evidence="1">RIT_BL5</strain>
    </source>
</reference>
<evidence type="ECO:0000313" key="1">
    <source>
        <dbReference type="EMBL" id="MEJ8305709.1"/>
    </source>
</evidence>
<sequence length="64" mass="7105">MTISSLFRSSKNITNGCKPTGIDTDYIQLPFADHATNTVYPNGVGYEMLGQLTLRWFNKYGSGI</sequence>